<evidence type="ECO:0000256" key="1">
    <source>
        <dbReference type="ARBA" id="ARBA00023118"/>
    </source>
</evidence>
<dbReference type="RefSeq" id="WP_045173542.1">
    <property type="nucleotide sequence ID" value="NZ_CP139957.1"/>
</dbReference>
<accession>A0ABZ0U0Z0</accession>
<feature type="domain" description="CRISPR type III-associated protein" evidence="2">
    <location>
        <begin position="10"/>
        <end position="208"/>
    </location>
</feature>
<name>A0ABZ0U0Z0_9FIRM</name>
<evidence type="ECO:0000259" key="2">
    <source>
        <dbReference type="Pfam" id="PF03787"/>
    </source>
</evidence>
<keyword evidence="4" id="KW-1185">Reference proteome</keyword>
<dbReference type="Pfam" id="PF03787">
    <property type="entry name" value="RAMPs"/>
    <property type="match status" value="1"/>
</dbReference>
<proteinExistence type="predicted"/>
<sequence length="383" mass="44213">MNMERIKVIFETVTPLFMDDANRNPNLNRPSEILGSMRFWFDVACVYGGLYMSMNEVETKYKNSPKNNKSFDVFLKESLLNNVSNNNISYNSWSKTYLSKLHEYLSYNQLPKSAMLFGTTGIEANLRIIGIEQVNIQILKINVKIIKYNGKSNTQPGKIDFPTYYGKFAVLFEVNEQLIEGLFYPLLNFLDEFGYIGGKWNWGFGRVKIIDVMNENKKDIYKNFTTFKFSPEESFKISNINEILWDVDTVSSSTILQQFEKLGLCIYQTNNCAKYNNEKTEIKLNYAAINTNNQNNNSILTSILKEMGKLINCKLYLRRKFRNHEGFTPDEEKELRHRIFGISGKEGSKLLPYIKDSNCTKTGFLSLISLFNAVEVGGEKNAR</sequence>
<dbReference type="EMBL" id="CP139957">
    <property type="protein sequence ID" value="WPX08971.1"/>
    <property type="molecule type" value="Genomic_DNA"/>
</dbReference>
<dbReference type="InterPro" id="IPR005537">
    <property type="entry name" value="RAMP_III_fam"/>
</dbReference>
<keyword evidence="1" id="KW-0051">Antiviral defense</keyword>
<evidence type="ECO:0000313" key="3">
    <source>
        <dbReference type="EMBL" id="WPX08971.1"/>
    </source>
</evidence>
<evidence type="ECO:0000313" key="4">
    <source>
        <dbReference type="Proteomes" id="UP001322744"/>
    </source>
</evidence>
<reference evidence="3 4" key="1">
    <citation type="submission" date="2023-12" db="EMBL/GenBank/DDBJ databases">
        <authorList>
            <person name="Manesh M.J.H."/>
            <person name="Bing R.G."/>
            <person name="Willard D.J."/>
            <person name="Kelly R.M."/>
        </authorList>
    </citation>
    <scope>NUCLEOTIDE SEQUENCE [LARGE SCALE GENOMIC DNA]</scope>
    <source>
        <strain evidence="3 4">DSM 8977</strain>
    </source>
</reference>
<dbReference type="Proteomes" id="UP001322744">
    <property type="component" value="Chromosome"/>
</dbReference>
<gene>
    <name evidence="3" type="ORF">SOJ16_000137</name>
</gene>
<organism evidence="3 4">
    <name type="scientific">Anaerocellum danielii</name>
    <dbReference type="NCBI Taxonomy" id="1387557"/>
    <lineage>
        <taxon>Bacteria</taxon>
        <taxon>Bacillati</taxon>
        <taxon>Bacillota</taxon>
        <taxon>Bacillota incertae sedis</taxon>
        <taxon>Caldicellulosiruptorales</taxon>
        <taxon>Caldicellulosiruptoraceae</taxon>
        <taxon>Anaerocellum</taxon>
    </lineage>
</organism>
<protein>
    <submittedName>
        <fullName evidence="3">RAMP superfamily CRISPR-associated protein</fullName>
    </submittedName>
</protein>